<keyword evidence="3 6" id="KW-0812">Transmembrane</keyword>
<dbReference type="AlphaFoldDB" id="A0A8W7PAE4"/>
<keyword evidence="4 6" id="KW-1133">Transmembrane helix</keyword>
<organism evidence="7">
    <name type="scientific">Anopheles coluzzii</name>
    <name type="common">African malaria mosquito</name>
    <dbReference type="NCBI Taxonomy" id="1518534"/>
    <lineage>
        <taxon>Eukaryota</taxon>
        <taxon>Metazoa</taxon>
        <taxon>Ecdysozoa</taxon>
        <taxon>Arthropoda</taxon>
        <taxon>Hexapoda</taxon>
        <taxon>Insecta</taxon>
        <taxon>Pterygota</taxon>
        <taxon>Neoptera</taxon>
        <taxon>Endopterygota</taxon>
        <taxon>Diptera</taxon>
        <taxon>Nematocera</taxon>
        <taxon>Culicoidea</taxon>
        <taxon>Culicidae</taxon>
        <taxon>Anophelinae</taxon>
        <taxon>Anopheles</taxon>
    </lineage>
</organism>
<evidence type="ECO:0000256" key="2">
    <source>
        <dbReference type="ARBA" id="ARBA00022475"/>
    </source>
</evidence>
<evidence type="ECO:0000256" key="3">
    <source>
        <dbReference type="ARBA" id="ARBA00022692"/>
    </source>
</evidence>
<feature type="transmembrane region" description="Helical" evidence="6">
    <location>
        <begin position="275"/>
        <end position="293"/>
    </location>
</feature>
<accession>A0A8W7PAE4</accession>
<evidence type="ECO:0000256" key="4">
    <source>
        <dbReference type="ARBA" id="ARBA00022989"/>
    </source>
</evidence>
<comment type="subcellular location">
    <subcellularLocation>
        <location evidence="1">Cell membrane</location>
        <topology evidence="1">Multi-pass membrane protein</topology>
    </subcellularLocation>
</comment>
<feature type="transmembrane region" description="Helical" evidence="6">
    <location>
        <begin position="239"/>
        <end position="263"/>
    </location>
</feature>
<proteinExistence type="predicted"/>
<dbReference type="PANTHER" id="PTHR30086">
    <property type="entry name" value="ARGININE EXPORTER PROTEIN ARGO"/>
    <property type="match status" value="1"/>
</dbReference>
<name>A0A8W7PAE4_ANOCL</name>
<dbReference type="GO" id="GO:0033228">
    <property type="term" value="P:cysteine export across plasma membrane"/>
    <property type="evidence" value="ECO:0007669"/>
    <property type="project" value="TreeGrafter"/>
</dbReference>
<evidence type="ECO:0000256" key="5">
    <source>
        <dbReference type="ARBA" id="ARBA00023136"/>
    </source>
</evidence>
<dbReference type="PANTHER" id="PTHR30086:SF20">
    <property type="entry name" value="ARGININE EXPORTER PROTEIN ARGO-RELATED"/>
    <property type="match status" value="1"/>
</dbReference>
<dbReference type="EnsemblMetazoa" id="ACOM028025-RA">
    <property type="protein sequence ID" value="ACOM028025-PA.1"/>
    <property type="gene ID" value="ACOM028025"/>
</dbReference>
<sequence length="308" mass="32370">MVHHLAGGRGFALAPHARQGQAGGGFYIEAGLRPGLDKAAIFQRAISQQDGGGADLVHGAGFAHRGQAFASAYHTVLDQVPLRTMCSSKTDSAAAFARLATSRSLQVPSPQPYPGVVMNLVALVTYLLVMSITPGPNNLVLASSGVNYALARTLPAMMGMALGLAVQLYLALAGCSYLLWLSWGMARAGAAGEQDDQGQPMGFVGGLLFNWLNPKVWLMGFNIAVVFLPQHMHPFTAGLLFAAITFVVGLPCIALWAGSGVAIRRWLASPRRLRAFNCGMAAMLAGTAFWLLAQMLPADVLPAVGGLI</sequence>
<keyword evidence="2" id="KW-1003">Cell membrane</keyword>
<feature type="transmembrane region" description="Helical" evidence="6">
    <location>
        <begin position="201"/>
        <end position="227"/>
    </location>
</feature>
<dbReference type="GO" id="GO:0005886">
    <property type="term" value="C:plasma membrane"/>
    <property type="evidence" value="ECO:0007669"/>
    <property type="project" value="UniProtKB-SubCell"/>
</dbReference>
<evidence type="ECO:0000256" key="1">
    <source>
        <dbReference type="ARBA" id="ARBA00004651"/>
    </source>
</evidence>
<dbReference type="GO" id="GO:0015171">
    <property type="term" value="F:amino acid transmembrane transporter activity"/>
    <property type="evidence" value="ECO:0007669"/>
    <property type="project" value="TreeGrafter"/>
</dbReference>
<evidence type="ECO:0000313" key="7">
    <source>
        <dbReference type="EnsemblMetazoa" id="ACOM028025-PA.1"/>
    </source>
</evidence>
<keyword evidence="5 6" id="KW-0472">Membrane</keyword>
<reference evidence="7" key="1">
    <citation type="submission" date="2022-08" db="UniProtKB">
        <authorList>
            <consortium name="EnsemblMetazoa"/>
        </authorList>
    </citation>
    <scope>IDENTIFICATION</scope>
</reference>
<dbReference type="InterPro" id="IPR001123">
    <property type="entry name" value="LeuE-type"/>
</dbReference>
<feature type="transmembrane region" description="Helical" evidence="6">
    <location>
        <begin position="113"/>
        <end position="133"/>
    </location>
</feature>
<dbReference type="Pfam" id="PF01810">
    <property type="entry name" value="LysE"/>
    <property type="match status" value="1"/>
</dbReference>
<dbReference type="Proteomes" id="UP000075882">
    <property type="component" value="Unassembled WGS sequence"/>
</dbReference>
<evidence type="ECO:0000256" key="6">
    <source>
        <dbReference type="SAM" id="Phobius"/>
    </source>
</evidence>
<feature type="transmembrane region" description="Helical" evidence="6">
    <location>
        <begin position="153"/>
        <end position="180"/>
    </location>
</feature>
<protein>
    <submittedName>
        <fullName evidence="7">Uncharacterized protein</fullName>
    </submittedName>
</protein>